<accession>A0A1H8DSM8</accession>
<organism evidence="2 3">
    <name type="scientific">Halorientalis persicus</name>
    <dbReference type="NCBI Taxonomy" id="1367881"/>
    <lineage>
        <taxon>Archaea</taxon>
        <taxon>Methanobacteriati</taxon>
        <taxon>Methanobacteriota</taxon>
        <taxon>Stenosarchaea group</taxon>
        <taxon>Halobacteria</taxon>
        <taxon>Halobacteriales</taxon>
        <taxon>Haloarculaceae</taxon>
        <taxon>Halorientalis</taxon>
    </lineage>
</organism>
<protein>
    <submittedName>
        <fullName evidence="2">Uncharacterized protein</fullName>
    </submittedName>
</protein>
<keyword evidence="3" id="KW-1185">Reference proteome</keyword>
<keyword evidence="1" id="KW-0812">Transmembrane</keyword>
<feature type="transmembrane region" description="Helical" evidence="1">
    <location>
        <begin position="71"/>
        <end position="90"/>
    </location>
</feature>
<keyword evidence="1" id="KW-1133">Transmembrane helix</keyword>
<evidence type="ECO:0000313" key="2">
    <source>
        <dbReference type="EMBL" id="SEN10240.1"/>
    </source>
</evidence>
<proteinExistence type="predicted"/>
<evidence type="ECO:0000313" key="3">
    <source>
        <dbReference type="Proteomes" id="UP000198775"/>
    </source>
</evidence>
<keyword evidence="1" id="KW-0472">Membrane</keyword>
<feature type="transmembrane region" description="Helical" evidence="1">
    <location>
        <begin position="12"/>
        <end position="34"/>
    </location>
</feature>
<sequence length="137" mass="13957">MVEERPESAEVLLLAAGSAIAVGAIVVVLAGSAGHPSAGPIGIHRFGQALFVVGFALGGGYHHVLGHELQAVGFACLAAAWALLFVDWLLDPLLGGAYIPLLVAVLALGGAVVVLGIFGDTRRFEDVVPEGLQTPRG</sequence>
<evidence type="ECO:0000256" key="1">
    <source>
        <dbReference type="SAM" id="Phobius"/>
    </source>
</evidence>
<dbReference type="Proteomes" id="UP000198775">
    <property type="component" value="Unassembled WGS sequence"/>
</dbReference>
<dbReference type="AlphaFoldDB" id="A0A1H8DSM8"/>
<name>A0A1H8DSM8_9EURY</name>
<dbReference type="OrthoDB" id="385809at2157"/>
<feature type="transmembrane region" description="Helical" evidence="1">
    <location>
        <begin position="96"/>
        <end position="118"/>
    </location>
</feature>
<dbReference type="EMBL" id="FOCX01000001">
    <property type="protein sequence ID" value="SEN10240.1"/>
    <property type="molecule type" value="Genomic_DNA"/>
</dbReference>
<reference evidence="3" key="1">
    <citation type="submission" date="2016-10" db="EMBL/GenBank/DDBJ databases">
        <authorList>
            <person name="Varghese N."/>
            <person name="Submissions S."/>
        </authorList>
    </citation>
    <scope>NUCLEOTIDE SEQUENCE [LARGE SCALE GENOMIC DNA]</scope>
    <source>
        <strain evidence="3">IBRC-M 10043</strain>
    </source>
</reference>
<feature type="transmembrane region" description="Helical" evidence="1">
    <location>
        <begin position="46"/>
        <end position="64"/>
    </location>
</feature>
<gene>
    <name evidence="2" type="ORF">SAMN05216388_1001372</name>
</gene>
<dbReference type="RefSeq" id="WP_092657017.1">
    <property type="nucleotide sequence ID" value="NZ_FOCX01000001.1"/>
</dbReference>